<feature type="signal peptide" evidence="1">
    <location>
        <begin position="1"/>
        <end position="21"/>
    </location>
</feature>
<gene>
    <name evidence="2" type="ORF">E0486_17410</name>
</gene>
<keyword evidence="3" id="KW-1185">Reference proteome</keyword>
<dbReference type="Proteomes" id="UP000295164">
    <property type="component" value="Unassembled WGS sequence"/>
</dbReference>
<organism evidence="2 3">
    <name type="scientific">Flaviaesturariibacter aridisoli</name>
    <dbReference type="NCBI Taxonomy" id="2545761"/>
    <lineage>
        <taxon>Bacteria</taxon>
        <taxon>Pseudomonadati</taxon>
        <taxon>Bacteroidota</taxon>
        <taxon>Chitinophagia</taxon>
        <taxon>Chitinophagales</taxon>
        <taxon>Chitinophagaceae</taxon>
        <taxon>Flaviaestuariibacter</taxon>
    </lineage>
</organism>
<protein>
    <recommendedName>
        <fullName evidence="4">Periplasmic heavy metal sensor</fullName>
    </recommendedName>
</protein>
<sequence>MKKLVLLLALTAGISSTSLFAQEQRDPAQMAQRMKERMKPQLIEKTKLSDADAEKVMDLIIEQRQQMRGFRELSQEDRVKRMDELNGILEKKLSVIPLNPDQVKTVMVFLEEQRQQMRNRQNGGGR</sequence>
<name>A0A4R4DS18_9BACT</name>
<feature type="chain" id="PRO_5020220989" description="Periplasmic heavy metal sensor" evidence="1">
    <location>
        <begin position="22"/>
        <end position="126"/>
    </location>
</feature>
<dbReference type="OrthoDB" id="677734at2"/>
<evidence type="ECO:0000256" key="1">
    <source>
        <dbReference type="SAM" id="SignalP"/>
    </source>
</evidence>
<evidence type="ECO:0000313" key="2">
    <source>
        <dbReference type="EMBL" id="TCZ65271.1"/>
    </source>
</evidence>
<dbReference type="AlphaFoldDB" id="A0A4R4DS18"/>
<dbReference type="RefSeq" id="WP_131854155.1">
    <property type="nucleotide sequence ID" value="NZ_SKFH01000050.1"/>
</dbReference>
<evidence type="ECO:0000313" key="3">
    <source>
        <dbReference type="Proteomes" id="UP000295164"/>
    </source>
</evidence>
<comment type="caution">
    <text evidence="2">The sequence shown here is derived from an EMBL/GenBank/DDBJ whole genome shotgun (WGS) entry which is preliminary data.</text>
</comment>
<keyword evidence="1" id="KW-0732">Signal</keyword>
<accession>A0A4R4DS18</accession>
<evidence type="ECO:0008006" key="4">
    <source>
        <dbReference type="Google" id="ProtNLM"/>
    </source>
</evidence>
<dbReference type="EMBL" id="SKFH01000050">
    <property type="protein sequence ID" value="TCZ65271.1"/>
    <property type="molecule type" value="Genomic_DNA"/>
</dbReference>
<proteinExistence type="predicted"/>
<reference evidence="2 3" key="1">
    <citation type="submission" date="2019-03" db="EMBL/GenBank/DDBJ databases">
        <authorList>
            <person name="Kim M.K.M."/>
        </authorList>
    </citation>
    <scope>NUCLEOTIDE SEQUENCE [LARGE SCALE GENOMIC DNA]</scope>
    <source>
        <strain evidence="2 3">17J68-15</strain>
    </source>
</reference>